<dbReference type="EMBL" id="JAWLLD010000058">
    <property type="protein sequence ID" value="MDV7016009.1"/>
    <property type="molecule type" value="Genomic_DNA"/>
</dbReference>
<organism evidence="1 2">
    <name type="scientific">Mycobacterium intracellulare</name>
    <dbReference type="NCBI Taxonomy" id="1767"/>
    <lineage>
        <taxon>Bacteria</taxon>
        <taxon>Bacillati</taxon>
        <taxon>Actinomycetota</taxon>
        <taxon>Actinomycetes</taxon>
        <taxon>Mycobacteriales</taxon>
        <taxon>Mycobacteriaceae</taxon>
        <taxon>Mycobacterium</taxon>
        <taxon>Mycobacterium avium complex (MAC)</taxon>
    </lineage>
</organism>
<sequence length="47" mass="5130">MFTSRADNRGCYCATKQLTAEPVRCAGHSSTKRFIILARGITVLDAV</sequence>
<dbReference type="Proteomes" id="UP001187143">
    <property type="component" value="Unassembled WGS sequence"/>
</dbReference>
<name>A0AAE4RHU2_MYCIT</name>
<dbReference type="AlphaFoldDB" id="A0AAE4RHU2"/>
<protein>
    <submittedName>
        <fullName evidence="1">Uncharacterized protein</fullName>
    </submittedName>
</protein>
<reference evidence="1" key="1">
    <citation type="submission" date="2023-10" db="EMBL/GenBank/DDBJ databases">
        <title>Characterization and genome sequence of Mycobacterium intracellulare ABSURDO, a novel pathogenic isolate with three colony morphotypes that vary in growth and acid-fastness.</title>
        <authorList>
            <person name="Jude B.A."/>
            <person name="Robinson R.T."/>
        </authorList>
    </citation>
    <scope>NUCLEOTIDE SEQUENCE</scope>
    <source>
        <strain evidence="1">ABSURDO Component B</strain>
    </source>
</reference>
<evidence type="ECO:0000313" key="2">
    <source>
        <dbReference type="Proteomes" id="UP001187143"/>
    </source>
</evidence>
<gene>
    <name evidence="1" type="ORF">R4F53_27490</name>
</gene>
<comment type="caution">
    <text evidence="1">The sequence shown here is derived from an EMBL/GenBank/DDBJ whole genome shotgun (WGS) entry which is preliminary data.</text>
</comment>
<proteinExistence type="predicted"/>
<accession>A0AAE4RHU2</accession>
<dbReference type="RefSeq" id="WP_157742376.1">
    <property type="nucleotide sequence ID" value="NZ_CP023150.1"/>
</dbReference>
<evidence type="ECO:0000313" key="1">
    <source>
        <dbReference type="EMBL" id="MDV7016009.1"/>
    </source>
</evidence>